<dbReference type="InterPro" id="IPR035940">
    <property type="entry name" value="CAP_sf"/>
</dbReference>
<dbReference type="Proteomes" id="UP000177107">
    <property type="component" value="Unassembled WGS sequence"/>
</dbReference>
<sequence>MRLHHRLRDYLIPHRGNNYKPSFFSTASLVAIVAVVLVCEGAYLFHIKVILPNTSFLSAVLPGVLVSLVNVDRAEAGAREVRANGLLTEAARLAAEDMAEKGYFAHVSPSGEEPWVWLDLVGYRYSYAGQNLAVNFTDSLEVEEAWMSSPTHRANILKHEYTEVGIALAQGSYHDREATFVVQFFARPVQDALPSAPLPARELAALETPLVPTVLAAEIVLTSPNRLIESLILALLILVLGLLVLAVIVKIRIQHRSVITGGLTLIALILALFLFNGSTVTPVELPPQAASAVTALPSS</sequence>
<dbReference type="PANTHER" id="PTHR31157">
    <property type="entry name" value="SCP DOMAIN-CONTAINING PROTEIN"/>
    <property type="match status" value="1"/>
</dbReference>
<organism evidence="3 4">
    <name type="scientific">Candidatus Kaiserbacteria bacterium RIFCSPHIGHO2_02_FULL_56_30</name>
    <dbReference type="NCBI Taxonomy" id="1798499"/>
    <lineage>
        <taxon>Bacteria</taxon>
        <taxon>Candidatus Kaiseribacteriota</taxon>
    </lineage>
</organism>
<feature type="transmembrane region" description="Helical" evidence="1">
    <location>
        <begin position="258"/>
        <end position="275"/>
    </location>
</feature>
<dbReference type="InterPro" id="IPR014044">
    <property type="entry name" value="CAP_dom"/>
</dbReference>
<feature type="transmembrane region" description="Helical" evidence="1">
    <location>
        <begin position="231"/>
        <end position="251"/>
    </location>
</feature>
<evidence type="ECO:0000256" key="1">
    <source>
        <dbReference type="SAM" id="Phobius"/>
    </source>
</evidence>
<dbReference type="EMBL" id="MFLM01000012">
    <property type="protein sequence ID" value="OGG68195.1"/>
    <property type="molecule type" value="Genomic_DNA"/>
</dbReference>
<name>A0A1F6E3A2_9BACT</name>
<dbReference type="Pfam" id="PF00188">
    <property type="entry name" value="CAP"/>
    <property type="match status" value="1"/>
</dbReference>
<gene>
    <name evidence="3" type="ORF">A3C95_02230</name>
</gene>
<dbReference type="SUPFAM" id="SSF55797">
    <property type="entry name" value="PR-1-like"/>
    <property type="match status" value="1"/>
</dbReference>
<feature type="domain" description="SCP" evidence="2">
    <location>
        <begin position="67"/>
        <end position="183"/>
    </location>
</feature>
<keyword evidence="1" id="KW-0812">Transmembrane</keyword>
<dbReference type="PANTHER" id="PTHR31157:SF1">
    <property type="entry name" value="SCP DOMAIN-CONTAINING PROTEIN"/>
    <property type="match status" value="1"/>
</dbReference>
<keyword evidence="1" id="KW-1133">Transmembrane helix</keyword>
<evidence type="ECO:0000313" key="3">
    <source>
        <dbReference type="EMBL" id="OGG68195.1"/>
    </source>
</evidence>
<evidence type="ECO:0000313" key="4">
    <source>
        <dbReference type="Proteomes" id="UP000177107"/>
    </source>
</evidence>
<feature type="transmembrane region" description="Helical" evidence="1">
    <location>
        <begin position="21"/>
        <end position="45"/>
    </location>
</feature>
<keyword evidence="1" id="KW-0472">Membrane</keyword>
<reference evidence="3 4" key="1">
    <citation type="journal article" date="2016" name="Nat. Commun.">
        <title>Thousands of microbial genomes shed light on interconnected biogeochemical processes in an aquifer system.</title>
        <authorList>
            <person name="Anantharaman K."/>
            <person name="Brown C.T."/>
            <person name="Hug L.A."/>
            <person name="Sharon I."/>
            <person name="Castelle C.J."/>
            <person name="Probst A.J."/>
            <person name="Thomas B.C."/>
            <person name="Singh A."/>
            <person name="Wilkins M.J."/>
            <person name="Karaoz U."/>
            <person name="Brodie E.L."/>
            <person name="Williams K.H."/>
            <person name="Hubbard S.S."/>
            <person name="Banfield J.F."/>
        </authorList>
    </citation>
    <scope>NUCLEOTIDE SEQUENCE [LARGE SCALE GENOMIC DNA]</scope>
</reference>
<accession>A0A1F6E3A2</accession>
<comment type="caution">
    <text evidence="3">The sequence shown here is derived from an EMBL/GenBank/DDBJ whole genome shotgun (WGS) entry which is preliminary data.</text>
</comment>
<dbReference type="STRING" id="1798499.A3C95_02230"/>
<dbReference type="CDD" id="cd05379">
    <property type="entry name" value="CAP_bacterial"/>
    <property type="match status" value="1"/>
</dbReference>
<evidence type="ECO:0000259" key="2">
    <source>
        <dbReference type="Pfam" id="PF00188"/>
    </source>
</evidence>
<dbReference type="AlphaFoldDB" id="A0A1F6E3A2"/>
<proteinExistence type="predicted"/>
<protein>
    <recommendedName>
        <fullName evidence="2">SCP domain-containing protein</fullName>
    </recommendedName>
</protein>
<dbReference type="Gene3D" id="3.40.33.10">
    <property type="entry name" value="CAP"/>
    <property type="match status" value="1"/>
</dbReference>